<dbReference type="GO" id="GO:0046920">
    <property type="term" value="F:alpha-(1-&gt;3)-fucosyltransferase activity"/>
    <property type="evidence" value="ECO:0007669"/>
    <property type="project" value="TreeGrafter"/>
</dbReference>
<feature type="domain" description="Fucosyltransferase C-terminal" evidence="12">
    <location>
        <begin position="230"/>
        <end position="402"/>
    </location>
</feature>
<proteinExistence type="inferred from homology"/>
<evidence type="ECO:0000256" key="7">
    <source>
        <dbReference type="ARBA" id="ARBA00022989"/>
    </source>
</evidence>
<evidence type="ECO:0000256" key="5">
    <source>
        <dbReference type="ARBA" id="ARBA00022692"/>
    </source>
</evidence>
<evidence type="ECO:0000256" key="9">
    <source>
        <dbReference type="ARBA" id="ARBA00023180"/>
    </source>
</evidence>
<accession>A0A814BGJ6</accession>
<dbReference type="PANTHER" id="PTHR11929">
    <property type="entry name" value="ALPHA- 1,3 -FUCOSYLTRANSFERASE"/>
    <property type="match status" value="1"/>
</dbReference>
<evidence type="ECO:0000256" key="4">
    <source>
        <dbReference type="ARBA" id="ARBA00022679"/>
    </source>
</evidence>
<dbReference type="UniPathway" id="UPA00378"/>
<evidence type="ECO:0000256" key="11">
    <source>
        <dbReference type="RuleBase" id="RU003832"/>
    </source>
</evidence>
<gene>
    <name evidence="14" type="ORF">EDS130_LOCUS11141</name>
</gene>
<evidence type="ECO:0000259" key="13">
    <source>
        <dbReference type="Pfam" id="PF17039"/>
    </source>
</evidence>
<dbReference type="EMBL" id="CAJNOJ010000040">
    <property type="protein sequence ID" value="CAF0928077.1"/>
    <property type="molecule type" value="Genomic_DNA"/>
</dbReference>
<evidence type="ECO:0000256" key="3">
    <source>
        <dbReference type="ARBA" id="ARBA00022676"/>
    </source>
</evidence>
<evidence type="ECO:0000313" key="15">
    <source>
        <dbReference type="Proteomes" id="UP000663852"/>
    </source>
</evidence>
<dbReference type="GO" id="GO:0032580">
    <property type="term" value="C:Golgi cisterna membrane"/>
    <property type="evidence" value="ECO:0007669"/>
    <property type="project" value="UniProtKB-SubCell"/>
</dbReference>
<evidence type="ECO:0000256" key="8">
    <source>
        <dbReference type="ARBA" id="ARBA00023136"/>
    </source>
</evidence>
<comment type="caution">
    <text evidence="14">The sequence shown here is derived from an EMBL/GenBank/DDBJ whole genome shotgun (WGS) entry which is preliminary data.</text>
</comment>
<dbReference type="AlphaFoldDB" id="A0A814BGJ6"/>
<evidence type="ECO:0000256" key="2">
    <source>
        <dbReference type="ARBA" id="ARBA00008919"/>
    </source>
</evidence>
<dbReference type="InterPro" id="IPR055270">
    <property type="entry name" value="Glyco_tran_10_C"/>
</dbReference>
<comment type="similarity">
    <text evidence="2 11">Belongs to the glycosyltransferase 10 family.</text>
</comment>
<evidence type="ECO:0000256" key="6">
    <source>
        <dbReference type="ARBA" id="ARBA00022968"/>
    </source>
</evidence>
<dbReference type="Pfam" id="PF17039">
    <property type="entry name" value="Glyco_tran_10_N"/>
    <property type="match status" value="1"/>
</dbReference>
<keyword evidence="6" id="KW-0735">Signal-anchor</keyword>
<feature type="domain" description="Fucosyltransferase N-terminal" evidence="13">
    <location>
        <begin position="41"/>
        <end position="132"/>
    </location>
</feature>
<sequence>MCTLISYYSIIELYRPNIPNTNIRSTRKSSFQQISVVHYTRMRICKLIDPEEYTDADGVIVTSFDLVRLPSLLDRNNSYRNKYQSQLWLFHSEESPRNSYRTVQMKNISELDDWFNLTATLKPESDLHIQYKGYRIKPSIVNLITNKLNLTFNMTINTTYLPQTDLFDNNSSTYFNTLISALSNELNMRRNNYLTACPFTCNQPVPAELVNSLQPHLKPISPKVLNRDTVYIVWFVSNCNSHSRREEYVLKLRSQPGIHVDIYGDCSSMLNSHIVPLQCKKGTPDCMEKTLSNYRFYLAFENSKCDTYITEKYWMQGLNGKAIPIVLGASKQQYQRIAVPNSYIHVDDYKTVEELAKELHRLNRNDSEFTKYLQWTQLYDIGVNYSPTVRYDMYSTLCFLGHYQRLHSMKANDQQRMYILELIRSIFRLEAVRLPNFNWSTAKSKLIRISEFYNPKIDCWDADYPSLLTRIYNYLFLWWKLL</sequence>
<keyword evidence="4 11" id="KW-0808">Transferase</keyword>
<name>A0A814BGJ6_ADIRI</name>
<dbReference type="FunFam" id="3.40.50.11660:FF:000002">
    <property type="entry name" value="Alpha-(1,3)-fucosyltransferase"/>
    <property type="match status" value="1"/>
</dbReference>
<dbReference type="PANTHER" id="PTHR11929:SF226">
    <property type="entry name" value="ATP-DEPENDENT DNA HELICASE-RELATED"/>
    <property type="match status" value="1"/>
</dbReference>
<dbReference type="Pfam" id="PF00852">
    <property type="entry name" value="Glyco_transf_10"/>
    <property type="match status" value="1"/>
</dbReference>
<keyword evidence="11" id="KW-0333">Golgi apparatus</keyword>
<evidence type="ECO:0000259" key="12">
    <source>
        <dbReference type="Pfam" id="PF00852"/>
    </source>
</evidence>
<organism evidence="14 15">
    <name type="scientific">Adineta ricciae</name>
    <name type="common">Rotifer</name>
    <dbReference type="NCBI Taxonomy" id="249248"/>
    <lineage>
        <taxon>Eukaryota</taxon>
        <taxon>Metazoa</taxon>
        <taxon>Spiralia</taxon>
        <taxon>Gnathifera</taxon>
        <taxon>Rotifera</taxon>
        <taxon>Eurotatoria</taxon>
        <taxon>Bdelloidea</taxon>
        <taxon>Adinetida</taxon>
        <taxon>Adinetidae</taxon>
        <taxon>Adineta</taxon>
    </lineage>
</organism>
<comment type="pathway">
    <text evidence="1">Protein modification; protein glycosylation.</text>
</comment>
<dbReference type="InterPro" id="IPR001503">
    <property type="entry name" value="Glyco_trans_10"/>
</dbReference>
<evidence type="ECO:0000256" key="10">
    <source>
        <dbReference type="ARBA" id="ARBA00060399"/>
    </source>
</evidence>
<dbReference type="EC" id="2.4.1.-" evidence="11"/>
<keyword evidence="7" id="KW-1133">Transmembrane helix</keyword>
<dbReference type="InterPro" id="IPR038577">
    <property type="entry name" value="GT10-like_C_sf"/>
</dbReference>
<dbReference type="OrthoDB" id="427096at2759"/>
<evidence type="ECO:0000256" key="1">
    <source>
        <dbReference type="ARBA" id="ARBA00004922"/>
    </source>
</evidence>
<comment type="subcellular location">
    <subcellularLocation>
        <location evidence="10">Endomembrane system</location>
        <topology evidence="10">Single-pass type II membrane protein</topology>
    </subcellularLocation>
    <subcellularLocation>
        <location evidence="11">Golgi apparatus</location>
        <location evidence="11">Golgi stack membrane</location>
        <topology evidence="11">Single-pass type II membrane protein</topology>
    </subcellularLocation>
</comment>
<reference evidence="14" key="1">
    <citation type="submission" date="2021-02" db="EMBL/GenBank/DDBJ databases">
        <authorList>
            <person name="Nowell W R."/>
        </authorList>
    </citation>
    <scope>NUCLEOTIDE SEQUENCE</scope>
</reference>
<dbReference type="InterPro" id="IPR031481">
    <property type="entry name" value="Glyco_tran_10_N"/>
</dbReference>
<dbReference type="SUPFAM" id="SSF53756">
    <property type="entry name" value="UDP-Glycosyltransferase/glycogen phosphorylase"/>
    <property type="match status" value="1"/>
</dbReference>
<keyword evidence="9" id="KW-0325">Glycoprotein</keyword>
<dbReference type="Gene3D" id="3.40.50.11660">
    <property type="entry name" value="Glycosyl transferase family 10, C-terminal domain"/>
    <property type="match status" value="1"/>
</dbReference>
<keyword evidence="8" id="KW-0472">Membrane</keyword>
<dbReference type="Proteomes" id="UP000663852">
    <property type="component" value="Unassembled WGS sequence"/>
</dbReference>
<evidence type="ECO:0000313" key="14">
    <source>
        <dbReference type="EMBL" id="CAF0928077.1"/>
    </source>
</evidence>
<keyword evidence="3 11" id="KW-0328">Glycosyltransferase</keyword>
<keyword evidence="5 11" id="KW-0812">Transmembrane</keyword>
<protein>
    <recommendedName>
        <fullName evidence="11">Fucosyltransferase</fullName>
        <ecNumber evidence="11">2.4.1.-</ecNumber>
    </recommendedName>
</protein>